<proteinExistence type="inferred from homology"/>
<dbReference type="InterPro" id="IPR029052">
    <property type="entry name" value="Metallo-depent_PP-like"/>
</dbReference>
<dbReference type="Pfam" id="PF13202">
    <property type="entry name" value="EF-hand_5"/>
    <property type="match status" value="1"/>
</dbReference>
<dbReference type="PROSITE" id="PS00018">
    <property type="entry name" value="EF_HAND_1"/>
    <property type="match status" value="2"/>
</dbReference>
<dbReference type="PRINTS" id="PR00114">
    <property type="entry name" value="STPHPHTASE"/>
</dbReference>
<dbReference type="EMBL" id="JAQMWT010000675">
    <property type="protein sequence ID" value="KAJ8598372.1"/>
    <property type="molecule type" value="Genomic_DNA"/>
</dbReference>
<dbReference type="InterPro" id="IPR002048">
    <property type="entry name" value="EF_hand_dom"/>
</dbReference>
<dbReference type="InterPro" id="IPR006186">
    <property type="entry name" value="Ser/Thr-sp_prot-phosphatase"/>
</dbReference>
<organism evidence="8 9">
    <name type="scientific">Chrysophaeum taylorii</name>
    <dbReference type="NCBI Taxonomy" id="2483200"/>
    <lineage>
        <taxon>Eukaryota</taxon>
        <taxon>Sar</taxon>
        <taxon>Stramenopiles</taxon>
        <taxon>Ochrophyta</taxon>
        <taxon>Pelagophyceae</taxon>
        <taxon>Pelagomonadales</taxon>
        <taxon>Pelagomonadaceae</taxon>
        <taxon>Chrysophaeum</taxon>
    </lineage>
</organism>
<dbReference type="CDD" id="cd00144">
    <property type="entry name" value="MPP_PPP_family"/>
    <property type="match status" value="1"/>
</dbReference>
<evidence type="ECO:0000256" key="4">
    <source>
        <dbReference type="ARBA" id="ARBA00022837"/>
    </source>
</evidence>
<dbReference type="Gene3D" id="1.10.238.10">
    <property type="entry name" value="EF-hand"/>
    <property type="match status" value="1"/>
</dbReference>
<dbReference type="AlphaFoldDB" id="A0AAD7U6W9"/>
<dbReference type="Gene3D" id="3.60.21.10">
    <property type="match status" value="1"/>
</dbReference>
<keyword evidence="9" id="KW-1185">Reference proteome</keyword>
<dbReference type="PANTHER" id="PTHR45668:SF5">
    <property type="entry name" value="SERINE_THREONINE-PROTEIN PHOSPHATASE 5"/>
    <property type="match status" value="1"/>
</dbReference>
<comment type="catalytic activity">
    <reaction evidence="6">
        <text>O-phospho-L-threonyl-[protein] + H2O = L-threonyl-[protein] + phosphate</text>
        <dbReference type="Rhea" id="RHEA:47004"/>
        <dbReference type="Rhea" id="RHEA-COMP:11060"/>
        <dbReference type="Rhea" id="RHEA-COMP:11605"/>
        <dbReference type="ChEBI" id="CHEBI:15377"/>
        <dbReference type="ChEBI" id="CHEBI:30013"/>
        <dbReference type="ChEBI" id="CHEBI:43474"/>
        <dbReference type="ChEBI" id="CHEBI:61977"/>
        <dbReference type="EC" id="3.1.3.16"/>
    </reaction>
</comment>
<keyword evidence="3" id="KW-0479">Metal-binding</keyword>
<dbReference type="Proteomes" id="UP001230188">
    <property type="component" value="Unassembled WGS sequence"/>
</dbReference>
<dbReference type="Pfam" id="PF00149">
    <property type="entry name" value="Metallophos"/>
    <property type="match status" value="1"/>
</dbReference>
<feature type="domain" description="EF-hand" evidence="7">
    <location>
        <begin position="432"/>
        <end position="467"/>
    </location>
</feature>
<dbReference type="PANTHER" id="PTHR45668">
    <property type="entry name" value="SERINE/THREONINE-PROTEIN PHOSPHATASE 5-RELATED"/>
    <property type="match status" value="1"/>
</dbReference>
<dbReference type="PROSITE" id="PS00125">
    <property type="entry name" value="SER_THR_PHOSPHATASE"/>
    <property type="match status" value="1"/>
</dbReference>
<evidence type="ECO:0000313" key="9">
    <source>
        <dbReference type="Proteomes" id="UP001230188"/>
    </source>
</evidence>
<dbReference type="InterPro" id="IPR004843">
    <property type="entry name" value="Calcineurin-like_PHP"/>
</dbReference>
<keyword evidence="5" id="KW-0464">Manganese</keyword>
<keyword evidence="4" id="KW-0106">Calcium</keyword>
<evidence type="ECO:0000256" key="1">
    <source>
        <dbReference type="ARBA" id="ARBA00001936"/>
    </source>
</evidence>
<evidence type="ECO:0000256" key="3">
    <source>
        <dbReference type="ARBA" id="ARBA00022723"/>
    </source>
</evidence>
<comment type="cofactor">
    <cofactor evidence="1">
        <name>Mn(2+)</name>
        <dbReference type="ChEBI" id="CHEBI:29035"/>
    </cofactor>
</comment>
<evidence type="ECO:0000256" key="2">
    <source>
        <dbReference type="ARBA" id="ARBA00008294"/>
    </source>
</evidence>
<dbReference type="EC" id="3.1.3.16" evidence="6"/>
<evidence type="ECO:0000313" key="8">
    <source>
        <dbReference type="EMBL" id="KAJ8598372.1"/>
    </source>
</evidence>
<dbReference type="InterPro" id="IPR051134">
    <property type="entry name" value="PPP_phosphatase"/>
</dbReference>
<dbReference type="InterPro" id="IPR018247">
    <property type="entry name" value="EF_Hand_1_Ca_BS"/>
</dbReference>
<dbReference type="InterPro" id="IPR011992">
    <property type="entry name" value="EF-hand-dom_pair"/>
</dbReference>
<comment type="similarity">
    <text evidence="2 6">Belongs to the PPP phosphatase family.</text>
</comment>
<sequence length="499" mass="54289">MKQLRRAATPAVEEEEEDVVWNSRPFESFPPTPSSCGALIARVRNGGRLSAEFVSRILKSATREFRNAPRVDEVRAERAAVVGDLHGSFGDFCAALEACGHPTDRQVLVFNGDYVDRGASSVEVLTAVLCLKLAFPGRVFVNRGNHEDVELSRVYDFERELERKYGCDRARSLLARASACFAAMPLGLVLDAAARRFLVVHGLVPRTLPPLSALRDAPRAASVVGAAESDILAVQDVLWSDPDEHAAGAHFNARRGAGAAVGDLELGRWLQSQRLDAIVRSHEVIRDGAERVRLTDATERWTVFSCSKYPNGEGLNKAAVLLIDENAACEVRRWDSAPGNFAVRRDREIGRRVKALLLRHRHSLLGRLGAASEACAAVIGSDPESWDRLLLPAAFEDPPSSLDELEAHLAREPKLKVASAATTAARDASTISDRSSARAIFDALDADGDGRVSFHEFLQAANTLDDVAAADPKSAWLLLDADDSGFLDPQELDNAFSRQ</sequence>
<accession>A0AAD7U6W9</accession>
<name>A0AAD7U6W9_9STRA</name>
<evidence type="ECO:0000256" key="6">
    <source>
        <dbReference type="RuleBase" id="RU004273"/>
    </source>
</evidence>
<comment type="caution">
    <text evidence="8">The sequence shown here is derived from an EMBL/GenBank/DDBJ whole genome shotgun (WGS) entry which is preliminary data.</text>
</comment>
<protein>
    <recommendedName>
        <fullName evidence="6">Serine/threonine-protein phosphatase</fullName>
        <ecNumber evidence="6">3.1.3.16</ecNumber>
    </recommendedName>
</protein>
<evidence type="ECO:0000259" key="7">
    <source>
        <dbReference type="PROSITE" id="PS50222"/>
    </source>
</evidence>
<keyword evidence="6" id="KW-0378">Hydrolase</keyword>
<dbReference type="SMART" id="SM00156">
    <property type="entry name" value="PP2Ac"/>
    <property type="match status" value="1"/>
</dbReference>
<dbReference type="SUPFAM" id="SSF47473">
    <property type="entry name" value="EF-hand"/>
    <property type="match status" value="1"/>
</dbReference>
<dbReference type="GO" id="GO:0005509">
    <property type="term" value="F:calcium ion binding"/>
    <property type="evidence" value="ECO:0007669"/>
    <property type="project" value="InterPro"/>
</dbReference>
<dbReference type="GO" id="GO:0004722">
    <property type="term" value="F:protein serine/threonine phosphatase activity"/>
    <property type="evidence" value="ECO:0007669"/>
    <property type="project" value="UniProtKB-EC"/>
</dbReference>
<evidence type="ECO:0000256" key="5">
    <source>
        <dbReference type="ARBA" id="ARBA00023211"/>
    </source>
</evidence>
<dbReference type="PROSITE" id="PS50222">
    <property type="entry name" value="EF_HAND_2"/>
    <property type="match status" value="2"/>
</dbReference>
<dbReference type="SUPFAM" id="SSF56300">
    <property type="entry name" value="Metallo-dependent phosphatases"/>
    <property type="match status" value="1"/>
</dbReference>
<gene>
    <name evidence="8" type="ORF">CTAYLR_002972</name>
</gene>
<dbReference type="SMART" id="SM00054">
    <property type="entry name" value="EFh"/>
    <property type="match status" value="2"/>
</dbReference>
<reference evidence="8" key="1">
    <citation type="submission" date="2023-01" db="EMBL/GenBank/DDBJ databases">
        <title>Metagenome sequencing of chrysophaentin producing Chrysophaeum taylorii.</title>
        <authorList>
            <person name="Davison J."/>
            <person name="Bewley C."/>
        </authorList>
    </citation>
    <scope>NUCLEOTIDE SEQUENCE</scope>
    <source>
        <strain evidence="8">NIES-1699</strain>
    </source>
</reference>
<feature type="domain" description="EF-hand" evidence="7">
    <location>
        <begin position="473"/>
        <end position="499"/>
    </location>
</feature>